<evidence type="ECO:0000313" key="14">
    <source>
        <dbReference type="EMBL" id="PKA57086.1"/>
    </source>
</evidence>
<dbReference type="EC" id="3.1.3.16" evidence="4"/>
<keyword evidence="7" id="KW-0460">Magnesium</keyword>
<dbReference type="FunFam" id="3.60.40.10:FF:000022">
    <property type="entry name" value="probable protein phosphatase 2C 12"/>
    <property type="match status" value="1"/>
</dbReference>
<evidence type="ECO:0000256" key="2">
    <source>
        <dbReference type="ARBA" id="ARBA00001946"/>
    </source>
</evidence>
<dbReference type="PROSITE" id="PS51746">
    <property type="entry name" value="PPM_2"/>
    <property type="match status" value="1"/>
</dbReference>
<evidence type="ECO:0000256" key="8">
    <source>
        <dbReference type="ARBA" id="ARBA00022912"/>
    </source>
</evidence>
<keyword evidence="15" id="KW-1185">Reference proteome</keyword>
<feature type="region of interest" description="Disordered" evidence="12">
    <location>
        <begin position="505"/>
        <end position="526"/>
    </location>
</feature>
<dbReference type="Pfam" id="PF00481">
    <property type="entry name" value="PP2C"/>
    <property type="match status" value="1"/>
</dbReference>
<sequence length="526" mass="57505">MSPSITSKRKSRPPLASLSTALRPSLSGGRRERERPNFPSFAFFLAAFEFRLDSREESHVGKEFWNVRCAKPEIFILGSALLPLLVKEEDGNLRLRGGMSTKGKDQAVPLGVLLKRELSVERREKPDILHGHASQSKKGEDFTLVKTECERVPGDGLSIFSVFAIFDGHNGTAAAIYSKENLLNNVVCGLPSDLSRDEWIAALPRALVAGFVKTDKDFQEKAQSSGTTVTFVIIDGFVITVASVGDSRCLLEPFEGSVLFMSADHRLDANEDEVKRITASGGEVGRLNVCGGAEFGPLRCWPGGLCLSRSIGDMDVGEFIVPVPHVKQVKLTSGGGRLIISSDGVWDALSSEVAFSCSRGLPPEAAAEQIVKEAVQTKGLRDDTTCIVVDILPVERPSPVPQLQKKPVKGVFKAMFHRKTSDSASQTDIEYFEADVLEEMFEDGSAMLAQRLDTEYPICNVFRTFSCAVCQVEMKPGEGVSIHSGSEKLRPWDGPFLCHSCQAKKEAMEGRRSRAESKSRRSNSSE</sequence>
<feature type="domain" description="PPM-type phosphatase" evidence="13">
    <location>
        <begin position="129"/>
        <end position="391"/>
    </location>
</feature>
<dbReference type="PANTHER" id="PTHR47992">
    <property type="entry name" value="PROTEIN PHOSPHATASE"/>
    <property type="match status" value="1"/>
</dbReference>
<dbReference type="InterPro" id="IPR015655">
    <property type="entry name" value="PP2C"/>
</dbReference>
<evidence type="ECO:0000256" key="1">
    <source>
        <dbReference type="ARBA" id="ARBA00001936"/>
    </source>
</evidence>
<dbReference type="AlphaFoldDB" id="A0A2I0ANP5"/>
<proteinExistence type="inferred from homology"/>
<evidence type="ECO:0000256" key="5">
    <source>
        <dbReference type="ARBA" id="ARBA00022723"/>
    </source>
</evidence>
<feature type="region of interest" description="Disordered" evidence="12">
    <location>
        <begin position="1"/>
        <end position="33"/>
    </location>
</feature>
<comment type="catalytic activity">
    <reaction evidence="11">
        <text>O-phospho-L-threonyl-[protein] + H2O = L-threonyl-[protein] + phosphate</text>
        <dbReference type="Rhea" id="RHEA:47004"/>
        <dbReference type="Rhea" id="RHEA-COMP:11060"/>
        <dbReference type="Rhea" id="RHEA-COMP:11605"/>
        <dbReference type="ChEBI" id="CHEBI:15377"/>
        <dbReference type="ChEBI" id="CHEBI:30013"/>
        <dbReference type="ChEBI" id="CHEBI:43474"/>
        <dbReference type="ChEBI" id="CHEBI:61977"/>
        <dbReference type="EC" id="3.1.3.16"/>
    </reaction>
</comment>
<comment type="cofactor">
    <cofactor evidence="1">
        <name>Mn(2+)</name>
        <dbReference type="ChEBI" id="CHEBI:29035"/>
    </cofactor>
</comment>
<keyword evidence="8" id="KW-0904">Protein phosphatase</keyword>
<dbReference type="SMART" id="SM00332">
    <property type="entry name" value="PP2Cc"/>
    <property type="match status" value="1"/>
</dbReference>
<evidence type="ECO:0000256" key="6">
    <source>
        <dbReference type="ARBA" id="ARBA00022801"/>
    </source>
</evidence>
<dbReference type="InterPro" id="IPR001932">
    <property type="entry name" value="PPM-type_phosphatase-like_dom"/>
</dbReference>
<comment type="cofactor">
    <cofactor evidence="2">
        <name>Mg(2+)</name>
        <dbReference type="ChEBI" id="CHEBI:18420"/>
    </cofactor>
</comment>
<evidence type="ECO:0000256" key="3">
    <source>
        <dbReference type="ARBA" id="ARBA00006702"/>
    </source>
</evidence>
<comment type="catalytic activity">
    <reaction evidence="10">
        <text>O-phospho-L-seryl-[protein] + H2O = L-seryl-[protein] + phosphate</text>
        <dbReference type="Rhea" id="RHEA:20629"/>
        <dbReference type="Rhea" id="RHEA-COMP:9863"/>
        <dbReference type="Rhea" id="RHEA-COMP:11604"/>
        <dbReference type="ChEBI" id="CHEBI:15377"/>
        <dbReference type="ChEBI" id="CHEBI:29999"/>
        <dbReference type="ChEBI" id="CHEBI:43474"/>
        <dbReference type="ChEBI" id="CHEBI:83421"/>
        <dbReference type="EC" id="3.1.3.16"/>
    </reaction>
</comment>
<dbReference type="CDD" id="cd00143">
    <property type="entry name" value="PP2Cc"/>
    <property type="match status" value="1"/>
</dbReference>
<dbReference type="EMBL" id="KZ451969">
    <property type="protein sequence ID" value="PKA57086.1"/>
    <property type="molecule type" value="Genomic_DNA"/>
</dbReference>
<keyword evidence="6 14" id="KW-0378">Hydrolase</keyword>
<feature type="compositionally biased region" description="Basic and acidic residues" evidence="12">
    <location>
        <begin position="505"/>
        <end position="519"/>
    </location>
</feature>
<name>A0A2I0ANP5_9ASPA</name>
<dbReference type="OrthoDB" id="10264738at2759"/>
<dbReference type="GO" id="GO:0004722">
    <property type="term" value="F:protein serine/threonine phosphatase activity"/>
    <property type="evidence" value="ECO:0007669"/>
    <property type="project" value="UniProtKB-EC"/>
</dbReference>
<organism evidence="14 15">
    <name type="scientific">Apostasia shenzhenica</name>
    <dbReference type="NCBI Taxonomy" id="1088818"/>
    <lineage>
        <taxon>Eukaryota</taxon>
        <taxon>Viridiplantae</taxon>
        <taxon>Streptophyta</taxon>
        <taxon>Embryophyta</taxon>
        <taxon>Tracheophyta</taxon>
        <taxon>Spermatophyta</taxon>
        <taxon>Magnoliopsida</taxon>
        <taxon>Liliopsida</taxon>
        <taxon>Asparagales</taxon>
        <taxon>Orchidaceae</taxon>
        <taxon>Apostasioideae</taxon>
        <taxon>Apostasia</taxon>
    </lineage>
</organism>
<dbReference type="InterPro" id="IPR036457">
    <property type="entry name" value="PPM-type-like_dom_sf"/>
</dbReference>
<evidence type="ECO:0000256" key="9">
    <source>
        <dbReference type="ARBA" id="ARBA00023211"/>
    </source>
</evidence>
<evidence type="ECO:0000256" key="11">
    <source>
        <dbReference type="ARBA" id="ARBA00048336"/>
    </source>
</evidence>
<dbReference type="Proteomes" id="UP000236161">
    <property type="component" value="Unassembled WGS sequence"/>
</dbReference>
<evidence type="ECO:0000256" key="4">
    <source>
        <dbReference type="ARBA" id="ARBA00013081"/>
    </source>
</evidence>
<evidence type="ECO:0000256" key="12">
    <source>
        <dbReference type="SAM" id="MobiDB-lite"/>
    </source>
</evidence>
<dbReference type="Gene3D" id="3.60.40.10">
    <property type="entry name" value="PPM-type phosphatase domain"/>
    <property type="match status" value="1"/>
</dbReference>
<reference evidence="14 15" key="1">
    <citation type="journal article" date="2017" name="Nature">
        <title>The Apostasia genome and the evolution of orchids.</title>
        <authorList>
            <person name="Zhang G.Q."/>
            <person name="Liu K.W."/>
            <person name="Li Z."/>
            <person name="Lohaus R."/>
            <person name="Hsiao Y.Y."/>
            <person name="Niu S.C."/>
            <person name="Wang J.Y."/>
            <person name="Lin Y.C."/>
            <person name="Xu Q."/>
            <person name="Chen L.J."/>
            <person name="Yoshida K."/>
            <person name="Fujiwara S."/>
            <person name="Wang Z.W."/>
            <person name="Zhang Y.Q."/>
            <person name="Mitsuda N."/>
            <person name="Wang M."/>
            <person name="Liu G.H."/>
            <person name="Pecoraro L."/>
            <person name="Huang H.X."/>
            <person name="Xiao X.J."/>
            <person name="Lin M."/>
            <person name="Wu X.Y."/>
            <person name="Wu W.L."/>
            <person name="Chen Y.Y."/>
            <person name="Chang S.B."/>
            <person name="Sakamoto S."/>
            <person name="Ohme-Takagi M."/>
            <person name="Yagi M."/>
            <person name="Zeng S.J."/>
            <person name="Shen C.Y."/>
            <person name="Yeh C.M."/>
            <person name="Luo Y.B."/>
            <person name="Tsai W.C."/>
            <person name="Van de Peer Y."/>
            <person name="Liu Z.J."/>
        </authorList>
    </citation>
    <scope>NUCLEOTIDE SEQUENCE [LARGE SCALE GENOMIC DNA]</scope>
    <source>
        <strain evidence="15">cv. Shenzhen</strain>
        <tissue evidence="14">Stem</tissue>
    </source>
</reference>
<evidence type="ECO:0000256" key="10">
    <source>
        <dbReference type="ARBA" id="ARBA00047761"/>
    </source>
</evidence>
<dbReference type="SUPFAM" id="SSF81606">
    <property type="entry name" value="PP2C-like"/>
    <property type="match status" value="1"/>
</dbReference>
<accession>A0A2I0ANP5</accession>
<evidence type="ECO:0000259" key="13">
    <source>
        <dbReference type="PROSITE" id="PS51746"/>
    </source>
</evidence>
<dbReference type="GO" id="GO:0046872">
    <property type="term" value="F:metal ion binding"/>
    <property type="evidence" value="ECO:0007669"/>
    <property type="project" value="UniProtKB-KW"/>
</dbReference>
<evidence type="ECO:0000313" key="15">
    <source>
        <dbReference type="Proteomes" id="UP000236161"/>
    </source>
</evidence>
<gene>
    <name evidence="14" type="ORF">AXF42_Ash002390</name>
</gene>
<keyword evidence="5" id="KW-0479">Metal-binding</keyword>
<protein>
    <recommendedName>
        <fullName evidence="4">protein-serine/threonine phosphatase</fullName>
        <ecNumber evidence="4">3.1.3.16</ecNumber>
    </recommendedName>
</protein>
<evidence type="ECO:0000256" key="7">
    <source>
        <dbReference type="ARBA" id="ARBA00022842"/>
    </source>
</evidence>
<keyword evidence="9" id="KW-0464">Manganese</keyword>
<dbReference type="STRING" id="1088818.A0A2I0ANP5"/>
<comment type="similarity">
    <text evidence="3">Belongs to the PP2C family.</text>
</comment>